<name>A0ABN8ZWK3_RANTA</name>
<proteinExistence type="predicted"/>
<organism evidence="1 2">
    <name type="scientific">Rangifer tarandus platyrhynchus</name>
    <name type="common">Svalbard reindeer</name>
    <dbReference type="NCBI Taxonomy" id="3082113"/>
    <lineage>
        <taxon>Eukaryota</taxon>
        <taxon>Metazoa</taxon>
        <taxon>Chordata</taxon>
        <taxon>Craniata</taxon>
        <taxon>Vertebrata</taxon>
        <taxon>Euteleostomi</taxon>
        <taxon>Mammalia</taxon>
        <taxon>Eutheria</taxon>
        <taxon>Laurasiatheria</taxon>
        <taxon>Artiodactyla</taxon>
        <taxon>Ruminantia</taxon>
        <taxon>Pecora</taxon>
        <taxon>Cervidae</taxon>
        <taxon>Odocoileinae</taxon>
        <taxon>Rangifer</taxon>
    </lineage>
</organism>
<keyword evidence="2" id="KW-1185">Reference proteome</keyword>
<dbReference type="EMBL" id="OX459943">
    <property type="protein sequence ID" value="CAI9178114.1"/>
    <property type="molecule type" value="Genomic_DNA"/>
</dbReference>
<evidence type="ECO:0000313" key="1">
    <source>
        <dbReference type="EMBL" id="CAI9178114.1"/>
    </source>
</evidence>
<sequence length="104" mass="11665">MLRETNIKAHGNLGFTVLFTDLRARVFIDHHRLFPHQLLTHISPSHLISEAKREMKIEATGLSFLGISAASLCITSHVTFSKCFPNSQSAASQLLNSWVWSLFS</sequence>
<accession>A0ABN8ZWK3</accession>
<gene>
    <name evidence="1" type="ORF">MRATA1EN1_LOCUS27076</name>
</gene>
<evidence type="ECO:0000313" key="2">
    <source>
        <dbReference type="Proteomes" id="UP001176941"/>
    </source>
</evidence>
<dbReference type="Proteomes" id="UP001176941">
    <property type="component" value="Chromosome 7"/>
</dbReference>
<reference evidence="1" key="1">
    <citation type="submission" date="2023-04" db="EMBL/GenBank/DDBJ databases">
        <authorList>
            <consortium name="ELIXIR-Norway"/>
        </authorList>
    </citation>
    <scope>NUCLEOTIDE SEQUENCE [LARGE SCALE GENOMIC DNA]</scope>
</reference>
<protein>
    <submittedName>
        <fullName evidence="1">Uncharacterized protein</fullName>
    </submittedName>
</protein>